<organism evidence="1">
    <name type="scientific">viral metagenome</name>
    <dbReference type="NCBI Taxonomy" id="1070528"/>
    <lineage>
        <taxon>unclassified sequences</taxon>
        <taxon>metagenomes</taxon>
        <taxon>organismal metagenomes</taxon>
    </lineage>
</organism>
<protein>
    <submittedName>
        <fullName evidence="1">Uncharacterized protein</fullName>
    </submittedName>
</protein>
<proteinExistence type="predicted"/>
<reference evidence="1" key="1">
    <citation type="journal article" date="2020" name="Nature">
        <title>Giant virus diversity and host interactions through global metagenomics.</title>
        <authorList>
            <person name="Schulz F."/>
            <person name="Roux S."/>
            <person name="Paez-Espino D."/>
            <person name="Jungbluth S."/>
            <person name="Walsh D.A."/>
            <person name="Denef V.J."/>
            <person name="McMahon K.D."/>
            <person name="Konstantinidis K.T."/>
            <person name="Eloe-Fadrosh E.A."/>
            <person name="Kyrpides N.C."/>
            <person name="Woyke T."/>
        </authorList>
    </citation>
    <scope>NUCLEOTIDE SEQUENCE</scope>
    <source>
        <strain evidence="1">GVMAG-M-3300024302-11</strain>
    </source>
</reference>
<evidence type="ECO:0000313" key="1">
    <source>
        <dbReference type="EMBL" id="QHT96221.1"/>
    </source>
</evidence>
<dbReference type="AlphaFoldDB" id="A0A6C0ISL8"/>
<dbReference type="EMBL" id="MN740254">
    <property type="protein sequence ID" value="QHT96221.1"/>
    <property type="molecule type" value="Genomic_DNA"/>
</dbReference>
<sequence>MSKITLGAYGIINYMIQRDRMAAITNQNLVKLTTNEIIEPKNKIVIDASSEFKTEDNNGIIGIITYGEYEFLGIGKSNNKCLIKTNCQKILIYSKGNYDVEVIAPNIKKIRIKSHNLSLKICYWEYSVSEIRDIITEYFKNSKITDITNLTDNLDENWNDILSISLNNSISNNNFSNPKIEIISRNVNKNISEISNKYNFKIIIDSFNKSNNEIIDDPNLISIISQDFNSVNFTTHELLIWVMNYVEIFTTSEGKFFIYLENQNFNEQNKKLFVNFIIAHKIASLYLNINSEKELELITLLNSIIDSSDNINKLIKDSITKYGLVQNNDSNYYYNNYINISEKSYNNYINISEKELQ</sequence>
<name>A0A6C0ISL8_9ZZZZ</name>
<accession>A0A6C0ISL8</accession>